<dbReference type="AlphaFoldDB" id="A0A8G2BN41"/>
<evidence type="ECO:0000256" key="13">
    <source>
        <dbReference type="PIRSR" id="PIRSR001492-3"/>
    </source>
</evidence>
<dbReference type="Pfam" id="PF06415">
    <property type="entry name" value="iPGM_N"/>
    <property type="match status" value="1"/>
</dbReference>
<feature type="domain" description="BPG-independent PGAM N-terminal" evidence="15">
    <location>
        <begin position="87"/>
        <end position="296"/>
    </location>
</feature>
<dbReference type="GO" id="GO:0006007">
    <property type="term" value="P:glucose catabolic process"/>
    <property type="evidence" value="ECO:0007669"/>
    <property type="project" value="InterPro"/>
</dbReference>
<evidence type="ECO:0000256" key="5">
    <source>
        <dbReference type="ARBA" id="ARBA00022723"/>
    </source>
</evidence>
<dbReference type="InterPro" id="IPR011258">
    <property type="entry name" value="BPG-indep_PGM_N"/>
</dbReference>
<dbReference type="FunFam" id="3.40.1450.10:FF:000002">
    <property type="entry name" value="2,3-bisphosphoglycerate-independent phosphoglycerate mutase"/>
    <property type="match status" value="1"/>
</dbReference>
<dbReference type="RefSeq" id="WP_093152765.1">
    <property type="nucleotide sequence ID" value="NZ_FNBW01000012.1"/>
</dbReference>
<keyword evidence="17" id="KW-1185">Reference proteome</keyword>
<feature type="binding site" evidence="9 13">
    <location>
        <position position="67"/>
    </location>
    <ligand>
        <name>Mn(2+)</name>
        <dbReference type="ChEBI" id="CHEBI:29035"/>
        <label>2</label>
    </ligand>
</feature>
<dbReference type="HAMAP" id="MF_01038">
    <property type="entry name" value="GpmI"/>
    <property type="match status" value="1"/>
</dbReference>
<dbReference type="SUPFAM" id="SSF53649">
    <property type="entry name" value="Alkaline phosphatase-like"/>
    <property type="match status" value="1"/>
</dbReference>
<evidence type="ECO:0000256" key="7">
    <source>
        <dbReference type="ARBA" id="ARBA00023211"/>
    </source>
</evidence>
<feature type="binding site" evidence="9 13">
    <location>
        <position position="17"/>
    </location>
    <ligand>
        <name>Mn(2+)</name>
        <dbReference type="ChEBI" id="CHEBI:29035"/>
        <label>2</label>
    </ligand>
</feature>
<feature type="binding site" evidence="9 12">
    <location>
        <begin position="157"/>
        <end position="158"/>
    </location>
    <ligand>
        <name>substrate</name>
    </ligand>
</feature>
<evidence type="ECO:0000256" key="2">
    <source>
        <dbReference type="ARBA" id="ARBA00002315"/>
    </source>
</evidence>
<reference evidence="16 17" key="1">
    <citation type="submission" date="2016-10" db="EMBL/GenBank/DDBJ databases">
        <authorList>
            <person name="Varghese N."/>
            <person name="Submissions S."/>
        </authorList>
    </citation>
    <scope>NUCLEOTIDE SEQUENCE [LARGE SCALE GENOMIC DNA]</scope>
    <source>
        <strain evidence="16 17">DSM 18839</strain>
    </source>
</reference>
<evidence type="ECO:0000313" key="17">
    <source>
        <dbReference type="Proteomes" id="UP000198615"/>
    </source>
</evidence>
<keyword evidence="7 9" id="KW-0464">Manganese</keyword>
<feature type="binding site" evidence="9 12">
    <location>
        <position position="335"/>
    </location>
    <ligand>
        <name>substrate</name>
    </ligand>
</feature>
<dbReference type="GO" id="GO:0005737">
    <property type="term" value="C:cytoplasm"/>
    <property type="evidence" value="ECO:0007669"/>
    <property type="project" value="InterPro"/>
</dbReference>
<organism evidence="16 17">
    <name type="scientific">Thalassobaculum litoreum DSM 18839</name>
    <dbReference type="NCBI Taxonomy" id="1123362"/>
    <lineage>
        <taxon>Bacteria</taxon>
        <taxon>Pseudomonadati</taxon>
        <taxon>Pseudomonadota</taxon>
        <taxon>Alphaproteobacteria</taxon>
        <taxon>Rhodospirillales</taxon>
        <taxon>Thalassobaculaceae</taxon>
        <taxon>Thalassobaculum</taxon>
    </lineage>
</organism>
<dbReference type="PIRSF" id="PIRSF001492">
    <property type="entry name" value="IPGAM"/>
    <property type="match status" value="1"/>
</dbReference>
<dbReference type="Gene3D" id="3.40.1450.10">
    <property type="entry name" value="BPG-independent phosphoglycerate mutase, domain B"/>
    <property type="match status" value="1"/>
</dbReference>
<evidence type="ECO:0000256" key="8">
    <source>
        <dbReference type="ARBA" id="ARBA00023235"/>
    </source>
</evidence>
<feature type="binding site" evidence="9 13">
    <location>
        <position position="444"/>
    </location>
    <ligand>
        <name>Mn(2+)</name>
        <dbReference type="ChEBI" id="CHEBI:29035"/>
        <label>2</label>
    </ligand>
</feature>
<dbReference type="EMBL" id="FNBW01000012">
    <property type="protein sequence ID" value="SDG23692.1"/>
    <property type="molecule type" value="Genomic_DNA"/>
</dbReference>
<evidence type="ECO:0000259" key="15">
    <source>
        <dbReference type="Pfam" id="PF06415"/>
    </source>
</evidence>
<dbReference type="InterPro" id="IPR006124">
    <property type="entry name" value="Metalloenzyme"/>
</dbReference>
<feature type="binding site" evidence="9 13">
    <location>
        <position position="443"/>
    </location>
    <ligand>
        <name>Mn(2+)</name>
        <dbReference type="ChEBI" id="CHEBI:29035"/>
        <label>2</label>
    </ligand>
</feature>
<comment type="cofactor">
    <cofactor evidence="9">
        <name>Mn(2+)</name>
        <dbReference type="ChEBI" id="CHEBI:29035"/>
    </cofactor>
    <text evidence="9">Binds 2 manganese ions per subunit.</text>
</comment>
<evidence type="ECO:0000256" key="3">
    <source>
        <dbReference type="ARBA" id="ARBA00004798"/>
    </source>
</evidence>
<evidence type="ECO:0000256" key="6">
    <source>
        <dbReference type="ARBA" id="ARBA00023152"/>
    </source>
</evidence>
<feature type="binding site" evidence="9 13">
    <location>
        <position position="462"/>
    </location>
    <ligand>
        <name>Mn(2+)</name>
        <dbReference type="ChEBI" id="CHEBI:29035"/>
        <label>1</label>
    </ligand>
</feature>
<dbReference type="GO" id="GO:0030145">
    <property type="term" value="F:manganese ion binding"/>
    <property type="evidence" value="ECO:0007669"/>
    <property type="project" value="UniProtKB-UniRule"/>
</dbReference>
<dbReference type="PANTHER" id="PTHR31637">
    <property type="entry name" value="2,3-BISPHOSPHOGLYCERATE-INDEPENDENT PHOSPHOGLYCERATE MUTASE"/>
    <property type="match status" value="1"/>
</dbReference>
<sequence>MSKTSDTPRPVVLCIMDGWGHRTDRTDNAVALANTPNVDALAARWPGGLMNASGEFVGLPDGQMGNSEVGHMNLGAGRVVMQELPKINAAIADGSLARQPAIAQVLDALKQSGGTCHLMGLVSTGGVHSHQRHVAALAKVLAAGGARVVVHVFTDGRDCPPKSAADQLRAFIEDLDGAATIASVSGRFFAMDRDKRWERVEQAWKAVCLAEAEHSADDAVAAVDAAYARDETDEFVTPTVIAGGAPVQDGDAIVMANFRADRAREILAPFVDDDFDGFARARTPKPGIVAGMVEYSSVLAPKMVTIFPPEDLSDPIGEVVAKAGKTQLRIAETEKYPHVTFFLNGGREAVFDGEDRIMVPSPKVKTYDLQPEMSAPELCDKLVAAIDSGTYDLIVANFANPDMVGHTGSLEAAIKAVETVDTCVGRVAEAVLRAGGAMFLTADHGNCEVMLDPETGGPHTAHTTNLVPTILVGAPEDVTSLKTGKLADVAPTLLSLMGIEPPAAMTGDCMLVRDRRAAE</sequence>
<evidence type="ECO:0000259" key="14">
    <source>
        <dbReference type="Pfam" id="PF01676"/>
    </source>
</evidence>
<dbReference type="Proteomes" id="UP000198615">
    <property type="component" value="Unassembled WGS sequence"/>
</dbReference>
<dbReference type="GO" id="GO:0006096">
    <property type="term" value="P:glycolytic process"/>
    <property type="evidence" value="ECO:0007669"/>
    <property type="project" value="UniProtKB-UniRule"/>
</dbReference>
<evidence type="ECO:0000256" key="9">
    <source>
        <dbReference type="HAMAP-Rule" id="MF_01038"/>
    </source>
</evidence>
<comment type="similarity">
    <text evidence="4 9">Belongs to the BPG-independent phosphoglycerate mutase family.</text>
</comment>
<feature type="binding site" evidence="9 12">
    <location>
        <position position="193"/>
    </location>
    <ligand>
        <name>substrate</name>
    </ligand>
</feature>
<dbReference type="Pfam" id="PF01676">
    <property type="entry name" value="Metalloenzyme"/>
    <property type="match status" value="1"/>
</dbReference>
<dbReference type="InterPro" id="IPR036646">
    <property type="entry name" value="PGAM_B_sf"/>
</dbReference>
<dbReference type="CDD" id="cd16010">
    <property type="entry name" value="iPGM"/>
    <property type="match status" value="1"/>
</dbReference>
<proteinExistence type="inferred from homology"/>
<dbReference type="InterPro" id="IPR017850">
    <property type="entry name" value="Alkaline_phosphatase_core_sf"/>
</dbReference>
<evidence type="ECO:0000256" key="1">
    <source>
        <dbReference type="ARBA" id="ARBA00000370"/>
    </source>
</evidence>
<name>A0A8G2BN41_9PROT</name>
<protein>
    <recommendedName>
        <fullName evidence="9 10">2,3-bisphosphoglycerate-independent phosphoglycerate mutase</fullName>
        <shortName evidence="9">BPG-independent PGAM</shortName>
        <shortName evidence="9">Phosphoglyceromutase</shortName>
        <shortName evidence="9">iPGM</shortName>
        <ecNumber evidence="9 10">5.4.2.12</ecNumber>
    </recommendedName>
</protein>
<comment type="pathway">
    <text evidence="3 9">Carbohydrate degradation; glycolysis; pyruvate from D-glyceraldehyde 3-phosphate: step 3/5.</text>
</comment>
<evidence type="ECO:0000256" key="12">
    <source>
        <dbReference type="PIRSR" id="PIRSR001492-2"/>
    </source>
</evidence>
<comment type="catalytic activity">
    <reaction evidence="1 9">
        <text>(2R)-2-phosphoglycerate = (2R)-3-phosphoglycerate</text>
        <dbReference type="Rhea" id="RHEA:15901"/>
        <dbReference type="ChEBI" id="CHEBI:58272"/>
        <dbReference type="ChEBI" id="CHEBI:58289"/>
        <dbReference type="EC" id="5.4.2.12"/>
    </reaction>
</comment>
<feature type="binding site" evidence="9 12">
    <location>
        <begin position="259"/>
        <end position="262"/>
    </location>
    <ligand>
        <name>substrate</name>
    </ligand>
</feature>
<evidence type="ECO:0000256" key="4">
    <source>
        <dbReference type="ARBA" id="ARBA00008819"/>
    </source>
</evidence>
<feature type="active site" description="Phosphoserine intermediate" evidence="9 11">
    <location>
        <position position="67"/>
    </location>
</feature>
<feature type="binding site" evidence="9 12">
    <location>
        <position position="187"/>
    </location>
    <ligand>
        <name>substrate</name>
    </ligand>
</feature>
<dbReference type="UniPathway" id="UPA00109">
    <property type="reaction ID" value="UER00186"/>
</dbReference>
<comment type="subunit">
    <text evidence="9">Monomer.</text>
</comment>
<keyword evidence="8 9" id="KW-0413">Isomerase</keyword>
<dbReference type="Gene3D" id="3.40.720.10">
    <property type="entry name" value="Alkaline Phosphatase, subunit A"/>
    <property type="match status" value="1"/>
</dbReference>
<comment type="function">
    <text evidence="2 9">Catalyzes the interconversion of 2-phosphoglycerate and 3-phosphoglycerate.</text>
</comment>
<feature type="binding site" evidence="9 13">
    <location>
        <position position="406"/>
    </location>
    <ligand>
        <name>Mn(2+)</name>
        <dbReference type="ChEBI" id="CHEBI:29035"/>
        <label>1</label>
    </ligand>
</feature>
<evidence type="ECO:0000313" key="16">
    <source>
        <dbReference type="EMBL" id="SDG23692.1"/>
    </source>
</evidence>
<dbReference type="NCBIfam" id="TIGR01307">
    <property type="entry name" value="pgm_bpd_ind"/>
    <property type="match status" value="1"/>
</dbReference>
<keyword evidence="6 9" id="KW-0324">Glycolysis</keyword>
<comment type="caution">
    <text evidence="16">The sequence shown here is derived from an EMBL/GenBank/DDBJ whole genome shotgun (WGS) entry which is preliminary data.</text>
</comment>
<keyword evidence="5 9" id="KW-0479">Metal-binding</keyword>
<dbReference type="SUPFAM" id="SSF64158">
    <property type="entry name" value="2,3-Bisphosphoglycerate-independent phosphoglycerate mutase, substrate-binding domain"/>
    <property type="match status" value="1"/>
</dbReference>
<dbReference type="GO" id="GO:0004619">
    <property type="term" value="F:phosphoglycerate mutase activity"/>
    <property type="evidence" value="ECO:0007669"/>
    <property type="project" value="UniProtKB-UniRule"/>
</dbReference>
<feature type="binding site" evidence="9 13">
    <location>
        <position position="402"/>
    </location>
    <ligand>
        <name>Mn(2+)</name>
        <dbReference type="ChEBI" id="CHEBI:29035"/>
        <label>1</label>
    </ligand>
</feature>
<feature type="domain" description="Metalloenzyme" evidence="14">
    <location>
        <begin position="10"/>
        <end position="500"/>
    </location>
</feature>
<dbReference type="InterPro" id="IPR005995">
    <property type="entry name" value="Pgm_bpd_ind"/>
</dbReference>
<accession>A0A8G2BN41</accession>
<dbReference type="OrthoDB" id="9800863at2"/>
<gene>
    <name evidence="9" type="primary">gpmI</name>
    <name evidence="16" type="ORF">SAMN05660686_03787</name>
</gene>
<dbReference type="EC" id="5.4.2.12" evidence="9 10"/>
<dbReference type="PANTHER" id="PTHR31637:SF0">
    <property type="entry name" value="2,3-BISPHOSPHOGLYCERATE-INDEPENDENT PHOSPHOGLYCERATE MUTASE"/>
    <property type="match status" value="1"/>
</dbReference>
<evidence type="ECO:0000256" key="10">
    <source>
        <dbReference type="NCBIfam" id="TIGR01307"/>
    </source>
</evidence>
<feature type="binding site" evidence="9 12">
    <location>
        <position position="128"/>
    </location>
    <ligand>
        <name>substrate</name>
    </ligand>
</feature>
<evidence type="ECO:0000256" key="11">
    <source>
        <dbReference type="PIRSR" id="PIRSR001492-1"/>
    </source>
</evidence>